<dbReference type="PROSITE" id="PS51194">
    <property type="entry name" value="HELICASE_CTER"/>
    <property type="match status" value="1"/>
</dbReference>
<name>A0ABQ9I235_9NEOP</name>
<accession>A0ABQ9I235</accession>
<keyword evidence="1" id="KW-0732">Signal</keyword>
<comment type="caution">
    <text evidence="3">The sequence shown here is derived from an EMBL/GenBank/DDBJ whole genome shotgun (WGS) entry which is preliminary data.</text>
</comment>
<sequence length="123" mass="13478">MLLALSLTVLVSRSELYVVGLAAHHLCSASKQNSECAPGVFEVSDVEDVKFVINFDYPSSSEDYVHRIGRTGRSQRTGTAYTFFTTSNARQAADLVAVLREANQVINPKLYEMAENSKGFGGR</sequence>
<evidence type="ECO:0000313" key="4">
    <source>
        <dbReference type="Proteomes" id="UP001159363"/>
    </source>
</evidence>
<evidence type="ECO:0000256" key="1">
    <source>
        <dbReference type="SAM" id="SignalP"/>
    </source>
</evidence>
<feature type="domain" description="Helicase C-terminal" evidence="2">
    <location>
        <begin position="45"/>
        <end position="121"/>
    </location>
</feature>
<dbReference type="Pfam" id="PF00271">
    <property type="entry name" value="Helicase_C"/>
    <property type="match status" value="1"/>
</dbReference>
<keyword evidence="4" id="KW-1185">Reference proteome</keyword>
<dbReference type="InterPro" id="IPR027417">
    <property type="entry name" value="P-loop_NTPase"/>
</dbReference>
<evidence type="ECO:0000259" key="2">
    <source>
        <dbReference type="PROSITE" id="PS51194"/>
    </source>
</evidence>
<dbReference type="PANTHER" id="PTHR47958">
    <property type="entry name" value="ATP-DEPENDENT RNA HELICASE DBP3"/>
    <property type="match status" value="1"/>
</dbReference>
<dbReference type="Gene3D" id="3.40.50.300">
    <property type="entry name" value="P-loop containing nucleotide triphosphate hydrolases"/>
    <property type="match status" value="1"/>
</dbReference>
<feature type="signal peptide" evidence="1">
    <location>
        <begin position="1"/>
        <end position="16"/>
    </location>
</feature>
<reference evidence="3 4" key="1">
    <citation type="submission" date="2023-02" db="EMBL/GenBank/DDBJ databases">
        <title>LHISI_Scaffold_Assembly.</title>
        <authorList>
            <person name="Stuart O.P."/>
            <person name="Cleave R."/>
            <person name="Magrath M.J.L."/>
            <person name="Mikheyev A.S."/>
        </authorList>
    </citation>
    <scope>NUCLEOTIDE SEQUENCE [LARGE SCALE GENOMIC DNA]</scope>
    <source>
        <strain evidence="3">Daus_M_001</strain>
        <tissue evidence="3">Leg muscle</tissue>
    </source>
</reference>
<feature type="chain" id="PRO_5047206183" description="Helicase C-terminal domain-containing protein" evidence="1">
    <location>
        <begin position="17"/>
        <end position="123"/>
    </location>
</feature>
<evidence type="ECO:0000313" key="3">
    <source>
        <dbReference type="EMBL" id="KAJ8890699.1"/>
    </source>
</evidence>
<proteinExistence type="predicted"/>
<dbReference type="SUPFAM" id="SSF52540">
    <property type="entry name" value="P-loop containing nucleoside triphosphate hydrolases"/>
    <property type="match status" value="1"/>
</dbReference>
<protein>
    <recommendedName>
        <fullName evidence="2">Helicase C-terminal domain-containing protein</fullName>
    </recommendedName>
</protein>
<dbReference type="InterPro" id="IPR001650">
    <property type="entry name" value="Helicase_C-like"/>
</dbReference>
<dbReference type="EMBL" id="JARBHB010000003">
    <property type="protein sequence ID" value="KAJ8890699.1"/>
    <property type="molecule type" value="Genomic_DNA"/>
</dbReference>
<dbReference type="Proteomes" id="UP001159363">
    <property type="component" value="Chromosome 3"/>
</dbReference>
<organism evidence="3 4">
    <name type="scientific">Dryococelus australis</name>
    <dbReference type="NCBI Taxonomy" id="614101"/>
    <lineage>
        <taxon>Eukaryota</taxon>
        <taxon>Metazoa</taxon>
        <taxon>Ecdysozoa</taxon>
        <taxon>Arthropoda</taxon>
        <taxon>Hexapoda</taxon>
        <taxon>Insecta</taxon>
        <taxon>Pterygota</taxon>
        <taxon>Neoptera</taxon>
        <taxon>Polyneoptera</taxon>
        <taxon>Phasmatodea</taxon>
        <taxon>Verophasmatodea</taxon>
        <taxon>Anareolatae</taxon>
        <taxon>Phasmatidae</taxon>
        <taxon>Eurycanthinae</taxon>
        <taxon>Dryococelus</taxon>
    </lineage>
</organism>
<gene>
    <name evidence="3" type="ORF">PR048_010208</name>
</gene>
<feature type="non-terminal residue" evidence="3">
    <location>
        <position position="123"/>
    </location>
</feature>